<evidence type="ECO:0000259" key="1">
    <source>
        <dbReference type="Pfam" id="PF26353"/>
    </source>
</evidence>
<protein>
    <recommendedName>
        <fullName evidence="1">YhfM-like domain-containing protein</fullName>
    </recommendedName>
</protein>
<gene>
    <name evidence="2" type="ordered locus">Bcell_0647</name>
</gene>
<dbReference type="Proteomes" id="UP000001401">
    <property type="component" value="Chromosome"/>
</dbReference>
<dbReference type="OrthoDB" id="2928335at2"/>
<evidence type="ECO:0000313" key="2">
    <source>
        <dbReference type="EMBL" id="ADU28929.1"/>
    </source>
</evidence>
<dbReference type="KEGG" id="bco:Bcell_0647"/>
<dbReference type="eggNOG" id="ENOG50308UT">
    <property type="taxonomic scope" value="Bacteria"/>
</dbReference>
<reference evidence="2" key="1">
    <citation type="submission" date="2010-12" db="EMBL/GenBank/DDBJ databases">
        <title>Complete sequence of Bacillus cellulosilyticus DSM 2522.</title>
        <authorList>
            <consortium name="US DOE Joint Genome Institute"/>
            <person name="Lucas S."/>
            <person name="Copeland A."/>
            <person name="Lapidus A."/>
            <person name="Cheng J.-F."/>
            <person name="Bruce D."/>
            <person name="Goodwin L."/>
            <person name="Pitluck S."/>
            <person name="Chertkov O."/>
            <person name="Detter J.C."/>
            <person name="Han C."/>
            <person name="Tapia R."/>
            <person name="Land M."/>
            <person name="Hauser L."/>
            <person name="Jeffries C."/>
            <person name="Kyrpides N."/>
            <person name="Ivanova N."/>
            <person name="Mikhailova N."/>
            <person name="Brumm P."/>
            <person name="Mead D."/>
            <person name="Woyke T."/>
        </authorList>
    </citation>
    <scope>NUCLEOTIDE SEQUENCE [LARGE SCALE GENOMIC DNA]</scope>
    <source>
        <strain evidence="2">DSM 2522</strain>
    </source>
</reference>
<dbReference type="EMBL" id="CP002394">
    <property type="protein sequence ID" value="ADU28929.1"/>
    <property type="molecule type" value="Genomic_DNA"/>
</dbReference>
<dbReference type="STRING" id="649639.Bcell_0647"/>
<dbReference type="HOGENOM" id="CLU_149805_0_0_9"/>
<organism evidence="2 3">
    <name type="scientific">Evansella cellulosilytica (strain ATCC 21833 / DSM 2522 / FERM P-1141 / JCM 9156 / N-4)</name>
    <name type="common">Bacillus cellulosilyticus</name>
    <dbReference type="NCBI Taxonomy" id="649639"/>
    <lineage>
        <taxon>Bacteria</taxon>
        <taxon>Bacillati</taxon>
        <taxon>Bacillota</taxon>
        <taxon>Bacilli</taxon>
        <taxon>Bacillales</taxon>
        <taxon>Bacillaceae</taxon>
        <taxon>Evansella</taxon>
    </lineage>
</organism>
<keyword evidence="3" id="KW-1185">Reference proteome</keyword>
<dbReference type="Pfam" id="PF26353">
    <property type="entry name" value="YhfM"/>
    <property type="match status" value="1"/>
</dbReference>
<sequence length="138" mass="15747">MKTKMYFIITFFIVLLFGCTPGETMDLLDEEIIEVKVSMSQWLGNMNQEAYLSIKDEEMIAVFSSAILSAREQKKDNTLSSPDFDVIVAYKEGYPSHAMHLWLGDENEESTFSYFMGDATYITPSVVTNQLREIISSQ</sequence>
<dbReference type="PROSITE" id="PS51257">
    <property type="entry name" value="PROKAR_LIPOPROTEIN"/>
    <property type="match status" value="1"/>
</dbReference>
<evidence type="ECO:0000313" key="3">
    <source>
        <dbReference type="Proteomes" id="UP000001401"/>
    </source>
</evidence>
<name>E6TZ67_EVAC2</name>
<dbReference type="AlphaFoldDB" id="E6TZ67"/>
<dbReference type="RefSeq" id="WP_013487270.1">
    <property type="nucleotide sequence ID" value="NC_014829.1"/>
</dbReference>
<accession>E6TZ67</accession>
<feature type="domain" description="YhfM-like" evidence="1">
    <location>
        <begin position="49"/>
        <end position="137"/>
    </location>
</feature>
<proteinExistence type="predicted"/>
<dbReference type="InterPro" id="IPR058780">
    <property type="entry name" value="YhfM-like_dom"/>
</dbReference>